<proteinExistence type="predicted"/>
<gene>
    <name evidence="1" type="ORF">S01H1_18429</name>
</gene>
<dbReference type="EMBL" id="BARS01009853">
    <property type="protein sequence ID" value="GAF80497.1"/>
    <property type="molecule type" value="Genomic_DNA"/>
</dbReference>
<name>X0SX77_9ZZZZ</name>
<accession>X0SX77</accession>
<protein>
    <submittedName>
        <fullName evidence="1">Uncharacterized protein</fullName>
    </submittedName>
</protein>
<dbReference type="AlphaFoldDB" id="X0SX77"/>
<evidence type="ECO:0000313" key="1">
    <source>
        <dbReference type="EMBL" id="GAF80497.1"/>
    </source>
</evidence>
<organism evidence="1">
    <name type="scientific">marine sediment metagenome</name>
    <dbReference type="NCBI Taxonomy" id="412755"/>
    <lineage>
        <taxon>unclassified sequences</taxon>
        <taxon>metagenomes</taxon>
        <taxon>ecological metagenomes</taxon>
    </lineage>
</organism>
<reference evidence="1" key="1">
    <citation type="journal article" date="2014" name="Front. Microbiol.">
        <title>High frequency of phylogenetically diverse reductive dehalogenase-homologous genes in deep subseafloor sedimentary metagenomes.</title>
        <authorList>
            <person name="Kawai M."/>
            <person name="Futagami T."/>
            <person name="Toyoda A."/>
            <person name="Takaki Y."/>
            <person name="Nishi S."/>
            <person name="Hori S."/>
            <person name="Arai W."/>
            <person name="Tsubouchi T."/>
            <person name="Morono Y."/>
            <person name="Uchiyama I."/>
            <person name="Ito T."/>
            <person name="Fujiyama A."/>
            <person name="Inagaki F."/>
            <person name="Takami H."/>
        </authorList>
    </citation>
    <scope>NUCLEOTIDE SEQUENCE</scope>
    <source>
        <strain evidence="1">Expedition CK06-06</strain>
    </source>
</reference>
<comment type="caution">
    <text evidence="1">The sequence shown here is derived from an EMBL/GenBank/DDBJ whole genome shotgun (WGS) entry which is preliminary data.</text>
</comment>
<sequence length="44" mass="5375">MPSRNKPEHPKYLVVQEVAWFNRLRDMVQAVRQEPSVIRRLERD</sequence>